<gene>
    <name evidence="2" type="ORF">COHA_006851</name>
</gene>
<dbReference type="EMBL" id="JADXDR010000101">
    <property type="protein sequence ID" value="KAI7839450.1"/>
    <property type="molecule type" value="Genomic_DNA"/>
</dbReference>
<evidence type="ECO:0000313" key="2">
    <source>
        <dbReference type="EMBL" id="KAI7839450.1"/>
    </source>
</evidence>
<sequence length="172" mass="18538">MLARAAGEAGLSTGAALLRTLACRAVAGEKLNSALLGSRPASTSADSSDRPLSGDPGVRHARRQQPSSIAEPPLLHDSLSEADYSHYKRQRTTPRMSSISEPDYYLNNSLSEGTYGMPAVLQHKRTQGSSLRGGPKPMMMQRIVVVNRSAAQDDKPERLHDSFSAVDYSASR</sequence>
<name>A0AAD5H421_9CHLO</name>
<feature type="region of interest" description="Disordered" evidence="1">
    <location>
        <begin position="149"/>
        <end position="172"/>
    </location>
</feature>
<evidence type="ECO:0000256" key="1">
    <source>
        <dbReference type="SAM" id="MobiDB-lite"/>
    </source>
</evidence>
<accession>A0AAD5H421</accession>
<keyword evidence="3" id="KW-1185">Reference proteome</keyword>
<evidence type="ECO:0000313" key="3">
    <source>
        <dbReference type="Proteomes" id="UP001205105"/>
    </source>
</evidence>
<proteinExistence type="predicted"/>
<feature type="region of interest" description="Disordered" evidence="1">
    <location>
        <begin position="36"/>
        <end position="102"/>
    </location>
</feature>
<feature type="compositionally biased region" description="Polar residues" evidence="1">
    <location>
        <begin position="93"/>
        <end position="102"/>
    </location>
</feature>
<dbReference type="AlphaFoldDB" id="A0AAD5H421"/>
<protein>
    <submittedName>
        <fullName evidence="2">Uncharacterized protein</fullName>
    </submittedName>
</protein>
<comment type="caution">
    <text evidence="2">The sequence shown here is derived from an EMBL/GenBank/DDBJ whole genome shotgun (WGS) entry which is preliminary data.</text>
</comment>
<feature type="compositionally biased region" description="Basic and acidic residues" evidence="1">
    <location>
        <begin position="151"/>
        <end position="161"/>
    </location>
</feature>
<dbReference type="Proteomes" id="UP001205105">
    <property type="component" value="Unassembled WGS sequence"/>
</dbReference>
<organism evidence="2 3">
    <name type="scientific">Chlorella ohadii</name>
    <dbReference type="NCBI Taxonomy" id="2649997"/>
    <lineage>
        <taxon>Eukaryota</taxon>
        <taxon>Viridiplantae</taxon>
        <taxon>Chlorophyta</taxon>
        <taxon>core chlorophytes</taxon>
        <taxon>Trebouxiophyceae</taxon>
        <taxon>Chlorellales</taxon>
        <taxon>Chlorellaceae</taxon>
        <taxon>Chlorella clade</taxon>
        <taxon>Chlorella</taxon>
    </lineage>
</organism>
<reference evidence="2" key="1">
    <citation type="submission" date="2020-11" db="EMBL/GenBank/DDBJ databases">
        <title>Chlorella ohadii genome sequencing and assembly.</title>
        <authorList>
            <person name="Murik O."/>
            <person name="Treves H."/>
            <person name="Kedem I."/>
            <person name="Shotland Y."/>
            <person name="Kaplan A."/>
        </authorList>
    </citation>
    <scope>NUCLEOTIDE SEQUENCE</scope>
    <source>
        <strain evidence="2">1</strain>
    </source>
</reference>